<dbReference type="PROSITE" id="PS50198">
    <property type="entry name" value="PPIC_PPIASE_2"/>
    <property type="match status" value="2"/>
</dbReference>
<dbReference type="Gene3D" id="3.10.50.40">
    <property type="match status" value="2"/>
</dbReference>
<dbReference type="GeneID" id="65535838"/>
<keyword evidence="2" id="KW-0697">Rotamase</keyword>
<dbReference type="EMBL" id="SRYD01000032">
    <property type="protein sequence ID" value="TGY73612.1"/>
    <property type="molecule type" value="Genomic_DNA"/>
</dbReference>
<dbReference type="RefSeq" id="WP_068962002.1">
    <property type="nucleotide sequence ID" value="NZ_CAJTAP010000002.1"/>
</dbReference>
<evidence type="ECO:0000313" key="6">
    <source>
        <dbReference type="Proteomes" id="UP000186351"/>
    </source>
</evidence>
<dbReference type="STRING" id="1796646.A4V02_03140"/>
<evidence type="ECO:0000256" key="1">
    <source>
        <dbReference type="ARBA" id="ARBA00022729"/>
    </source>
</evidence>
<dbReference type="EMBL" id="CP015402">
    <property type="protein sequence ID" value="ANU64727.1"/>
    <property type="molecule type" value="Genomic_DNA"/>
</dbReference>
<feature type="domain" description="PpiC" evidence="3">
    <location>
        <begin position="161"/>
        <end position="258"/>
    </location>
</feature>
<dbReference type="InterPro" id="IPR027304">
    <property type="entry name" value="Trigger_fact/SurA_dom_sf"/>
</dbReference>
<dbReference type="InterPro" id="IPR000297">
    <property type="entry name" value="PPIase_PpiC"/>
</dbReference>
<dbReference type="Pfam" id="PF00639">
    <property type="entry name" value="Rotamase"/>
    <property type="match status" value="2"/>
</dbReference>
<dbReference type="InterPro" id="IPR050280">
    <property type="entry name" value="OMP_Chaperone_SurA"/>
</dbReference>
<dbReference type="PANTHER" id="PTHR47637">
    <property type="entry name" value="CHAPERONE SURA"/>
    <property type="match status" value="1"/>
</dbReference>
<keyword evidence="1" id="KW-0732">Signal</keyword>
<dbReference type="PROSITE" id="PS01096">
    <property type="entry name" value="PPIC_PPIASE_1"/>
    <property type="match status" value="1"/>
</dbReference>
<dbReference type="KEGG" id="pary:A4V02_03140"/>
<dbReference type="SUPFAM" id="SSF109998">
    <property type="entry name" value="Triger factor/SurA peptide-binding domain-like"/>
    <property type="match status" value="1"/>
</dbReference>
<evidence type="ECO:0000313" key="7">
    <source>
        <dbReference type="Proteomes" id="UP000306630"/>
    </source>
</evidence>
<dbReference type="InterPro" id="IPR046357">
    <property type="entry name" value="PPIase_dom_sf"/>
</dbReference>
<name>A0A1B1SD55_9BACT</name>
<protein>
    <submittedName>
        <fullName evidence="4">Peptidylprolyl isomerase</fullName>
    </submittedName>
</protein>
<dbReference type="Proteomes" id="UP000306630">
    <property type="component" value="Unassembled WGS sequence"/>
</dbReference>
<evidence type="ECO:0000259" key="3">
    <source>
        <dbReference type="PROSITE" id="PS50198"/>
    </source>
</evidence>
<feature type="domain" description="PpiC" evidence="3">
    <location>
        <begin position="261"/>
        <end position="356"/>
    </location>
</feature>
<reference evidence="6" key="1">
    <citation type="submission" date="2016-04" db="EMBL/GenBank/DDBJ databases">
        <title>Complete Genome Sequences of Twelve Strains of a Stable Defined Moderately Diverse Mouse Microbiota 2 (sDMDMm2).</title>
        <authorList>
            <person name="Uchimura Y."/>
            <person name="Wyss M."/>
            <person name="Brugiroux S."/>
            <person name="Limenitakis J.P."/>
            <person name="Stecher B."/>
            <person name="McCoy K.D."/>
            <person name="Macpherson A.J."/>
        </authorList>
    </citation>
    <scope>NUCLEOTIDE SEQUENCE [LARGE SCALE GENOMIC DNA]</scope>
    <source>
        <strain evidence="6">YL27</strain>
    </source>
</reference>
<dbReference type="PANTHER" id="PTHR47637:SF1">
    <property type="entry name" value="CHAPERONE SURA"/>
    <property type="match status" value="1"/>
</dbReference>
<dbReference type="GO" id="GO:0003755">
    <property type="term" value="F:peptidyl-prolyl cis-trans isomerase activity"/>
    <property type="evidence" value="ECO:0007669"/>
    <property type="project" value="UniProtKB-KW"/>
</dbReference>
<gene>
    <name evidence="4" type="ORF">A4V02_03140</name>
    <name evidence="5" type="ORF">E5333_08840</name>
</gene>
<reference evidence="5 7" key="3">
    <citation type="submission" date="2019-04" db="EMBL/GenBank/DDBJ databases">
        <title>Microbes associate with the intestines of laboratory mice.</title>
        <authorList>
            <person name="Navarre W."/>
            <person name="Wong E."/>
            <person name="Huang K."/>
            <person name="Tropini C."/>
            <person name="Ng K."/>
            <person name="Yu B."/>
        </authorList>
    </citation>
    <scope>NUCLEOTIDE SEQUENCE [LARGE SCALE GENOMIC DNA]</scope>
    <source>
        <strain evidence="5 7">NM06_A21</strain>
    </source>
</reference>
<evidence type="ECO:0000313" key="5">
    <source>
        <dbReference type="EMBL" id="TGY73612.1"/>
    </source>
</evidence>
<keyword evidence="2 4" id="KW-0413">Isomerase</keyword>
<accession>A0A1Z2XKM6</accession>
<dbReference type="AlphaFoldDB" id="A0A1B1SD55"/>
<evidence type="ECO:0000313" key="4">
    <source>
        <dbReference type="EMBL" id="ANU64727.1"/>
    </source>
</evidence>
<keyword evidence="6" id="KW-1185">Reference proteome</keyword>
<dbReference type="SUPFAM" id="SSF54534">
    <property type="entry name" value="FKBP-like"/>
    <property type="match status" value="2"/>
</dbReference>
<dbReference type="InterPro" id="IPR023058">
    <property type="entry name" value="PPIase_PpiC_CS"/>
</dbReference>
<accession>A0A1B1SD55</accession>
<dbReference type="OrthoDB" id="14196at2"/>
<reference evidence="4" key="2">
    <citation type="submission" date="2017-04" db="EMBL/GenBank/DDBJ databases">
        <title>Complete Genome Sequences of Twelve Strains of a Stable Defined Moderately Diverse Mouse Microbiota 2 (sDMDMm2).</title>
        <authorList>
            <person name="Uchimura Y."/>
            <person name="Wyss M."/>
            <person name="Brugiroux S."/>
            <person name="Limenitakis J.P."/>
            <person name="Stecher B."/>
            <person name="McCoy K.D."/>
            <person name="Macpherson A.J."/>
        </authorList>
    </citation>
    <scope>NUCLEOTIDE SEQUENCE</scope>
    <source>
        <strain evidence="4">YL27</strain>
    </source>
</reference>
<proteinExistence type="predicted"/>
<dbReference type="Proteomes" id="UP000186351">
    <property type="component" value="Chromosome"/>
</dbReference>
<evidence type="ECO:0000256" key="2">
    <source>
        <dbReference type="PROSITE-ProRule" id="PRU00278"/>
    </source>
</evidence>
<sequence length="451" mass="52062">MTIMAAAQNNIVEEVAWWIGDQPIYKSEIEETYQTMQSQRSDIEGDPYCVIPERLAVEKLFIHQAEIDSIEVPDNQVMQMVDQQVNFLIANLGSQQKVEEFYRRPLPAVREQLRDMIRNHQLVEEVQSSLTKEVMATPNDVRRYFNSLPKDSVPFVPLQVEVQIMTLNPVIPREEIDEVKARLRDYAERVNKGESDFSTLAILYSEDGSSLRGGELGFIGRANLEPEYAAVAFNLNDTKKVSKIVETQFGYHIIQLIEKRGDRINTRHILLRPKVSDKDLTEAMTRLDTVRQEILAEKFTFEEAVPYVSQDKDTHNNRGQMVNQENNTTRFEMGELPQEVSRVVADMSVGELSKPFIMKDPKRNRDIVAMVKLSNRIPGHRANMSDDYQLIKNLYESHAKEDIVTKWVEKKIADTYVRIEEGWRDCDFKHKGWIKEGVSSDSSSDRDDSKE</sequence>
<organism evidence="4 6">
    <name type="scientific">Muribaculum intestinale</name>
    <dbReference type="NCBI Taxonomy" id="1796646"/>
    <lineage>
        <taxon>Bacteria</taxon>
        <taxon>Pseudomonadati</taxon>
        <taxon>Bacteroidota</taxon>
        <taxon>Bacteroidia</taxon>
        <taxon>Bacteroidales</taxon>
        <taxon>Muribaculaceae</taxon>
        <taxon>Muribaculum</taxon>
    </lineage>
</organism>